<evidence type="ECO:0000256" key="5">
    <source>
        <dbReference type="ARBA" id="ARBA00022679"/>
    </source>
</evidence>
<gene>
    <name evidence="9" type="ORF">X474_20035</name>
</gene>
<organism evidence="9 10">
    <name type="scientific">Dethiosulfatarculus sandiegensis</name>
    <dbReference type="NCBI Taxonomy" id="1429043"/>
    <lineage>
        <taxon>Bacteria</taxon>
        <taxon>Pseudomonadati</taxon>
        <taxon>Thermodesulfobacteriota</taxon>
        <taxon>Desulfarculia</taxon>
        <taxon>Desulfarculales</taxon>
        <taxon>Desulfarculaceae</taxon>
        <taxon>Dethiosulfatarculus</taxon>
    </lineage>
</organism>
<reference evidence="9 10" key="1">
    <citation type="submission" date="2013-11" db="EMBL/GenBank/DDBJ databases">
        <title>Metagenomic analysis of a methanogenic consortium involved in long chain n-alkane degradation.</title>
        <authorList>
            <person name="Davidova I.A."/>
            <person name="Callaghan A.V."/>
            <person name="Wawrik B."/>
            <person name="Pruitt S."/>
            <person name="Marks C."/>
            <person name="Duncan K.E."/>
            <person name="Suflita J.M."/>
        </authorList>
    </citation>
    <scope>NUCLEOTIDE SEQUENCE [LARGE SCALE GENOMIC DNA]</scope>
    <source>
        <strain evidence="9 10">SPR</strain>
    </source>
</reference>
<dbReference type="Pfam" id="PF03610">
    <property type="entry name" value="EIIA-man"/>
    <property type="match status" value="1"/>
</dbReference>
<dbReference type="PROSITE" id="PS51096">
    <property type="entry name" value="PTS_EIIA_TYPE_4"/>
    <property type="match status" value="1"/>
</dbReference>
<feature type="domain" description="PTS EIIA type-4" evidence="8">
    <location>
        <begin position="1"/>
        <end position="123"/>
    </location>
</feature>
<proteinExistence type="predicted"/>
<evidence type="ECO:0000256" key="6">
    <source>
        <dbReference type="ARBA" id="ARBA00022683"/>
    </source>
</evidence>
<protein>
    <submittedName>
        <fullName evidence="9">PTS sugar transporter</fullName>
    </submittedName>
</protein>
<keyword evidence="7" id="KW-0418">Kinase</keyword>
<dbReference type="GO" id="GO:0016020">
    <property type="term" value="C:membrane"/>
    <property type="evidence" value="ECO:0007669"/>
    <property type="project" value="InterPro"/>
</dbReference>
<dbReference type="GO" id="GO:0005737">
    <property type="term" value="C:cytoplasm"/>
    <property type="evidence" value="ECO:0007669"/>
    <property type="project" value="UniProtKB-SubCell"/>
</dbReference>
<keyword evidence="6" id="KW-0598">Phosphotransferase system</keyword>
<dbReference type="STRING" id="1429043.X474_20035"/>
<comment type="subcellular location">
    <subcellularLocation>
        <location evidence="1">Cytoplasm</location>
    </subcellularLocation>
</comment>
<dbReference type="InterPro" id="IPR036662">
    <property type="entry name" value="PTS_EIIA_man-typ_sf"/>
</dbReference>
<dbReference type="AlphaFoldDB" id="A0A0D2JRI7"/>
<dbReference type="InterPro" id="IPR004701">
    <property type="entry name" value="PTS_EIIA_man-typ"/>
</dbReference>
<keyword evidence="2" id="KW-0813">Transport</keyword>
<accession>A0A0D2JRI7</accession>
<evidence type="ECO:0000313" key="9">
    <source>
        <dbReference type="EMBL" id="KIX12100.1"/>
    </source>
</evidence>
<dbReference type="InParanoid" id="A0A0D2JRI7"/>
<evidence type="ECO:0000259" key="8">
    <source>
        <dbReference type="PROSITE" id="PS51096"/>
    </source>
</evidence>
<dbReference type="PANTHER" id="PTHR33799:SF1">
    <property type="entry name" value="PTS SYSTEM MANNOSE-SPECIFIC EIIAB COMPONENT-RELATED"/>
    <property type="match status" value="1"/>
</dbReference>
<evidence type="ECO:0000256" key="4">
    <source>
        <dbReference type="ARBA" id="ARBA00022597"/>
    </source>
</evidence>
<evidence type="ECO:0000256" key="3">
    <source>
        <dbReference type="ARBA" id="ARBA00022490"/>
    </source>
</evidence>
<dbReference type="Gene3D" id="3.40.50.510">
    <property type="entry name" value="Phosphotransferase system, mannose-type IIA component"/>
    <property type="match status" value="1"/>
</dbReference>
<dbReference type="InterPro" id="IPR033887">
    <property type="entry name" value="PTS_IIA_man"/>
</dbReference>
<evidence type="ECO:0000256" key="7">
    <source>
        <dbReference type="ARBA" id="ARBA00022777"/>
    </source>
</evidence>
<sequence>MIGLIIISHARLASELLSAAEFILGKIKNVEAIDILATTDPDSLEQRLARSVKKLKDPDGVLILTDMFGGTPNNVSCALLEKDKVEVVTGVNLPMMIEAATTREDNTLEILAVKVSEKGQNAINAAGALLVP</sequence>
<dbReference type="PANTHER" id="PTHR33799">
    <property type="entry name" value="PTS PERMEASE-RELATED-RELATED"/>
    <property type="match status" value="1"/>
</dbReference>
<dbReference type="RefSeq" id="WP_044350861.1">
    <property type="nucleotide sequence ID" value="NZ_AZAC01000034.1"/>
</dbReference>
<keyword evidence="5" id="KW-0808">Transferase</keyword>
<dbReference type="InterPro" id="IPR051471">
    <property type="entry name" value="Bacterial_PTS_sugar_comp"/>
</dbReference>
<name>A0A0D2JRI7_9BACT</name>
<dbReference type="GO" id="GO:0009401">
    <property type="term" value="P:phosphoenolpyruvate-dependent sugar phosphotransferase system"/>
    <property type="evidence" value="ECO:0007669"/>
    <property type="project" value="UniProtKB-KW"/>
</dbReference>
<comment type="caution">
    <text evidence="9">The sequence shown here is derived from an EMBL/GenBank/DDBJ whole genome shotgun (WGS) entry which is preliminary data.</text>
</comment>
<dbReference type="FunCoup" id="A0A0D2JRI7">
    <property type="interactions" value="2"/>
</dbReference>
<dbReference type="GO" id="GO:0016301">
    <property type="term" value="F:kinase activity"/>
    <property type="evidence" value="ECO:0007669"/>
    <property type="project" value="UniProtKB-KW"/>
</dbReference>
<dbReference type="OrthoDB" id="9794368at2"/>
<dbReference type="SUPFAM" id="SSF53062">
    <property type="entry name" value="PTS system fructose IIA component-like"/>
    <property type="match status" value="1"/>
</dbReference>
<dbReference type="EMBL" id="AZAC01000034">
    <property type="protein sequence ID" value="KIX12100.1"/>
    <property type="molecule type" value="Genomic_DNA"/>
</dbReference>
<keyword evidence="10" id="KW-1185">Reference proteome</keyword>
<dbReference type="Proteomes" id="UP000032233">
    <property type="component" value="Unassembled WGS sequence"/>
</dbReference>
<evidence type="ECO:0000256" key="2">
    <source>
        <dbReference type="ARBA" id="ARBA00022448"/>
    </source>
</evidence>
<keyword evidence="4 9" id="KW-0762">Sugar transport</keyword>
<keyword evidence="3" id="KW-0963">Cytoplasm</keyword>
<evidence type="ECO:0000313" key="10">
    <source>
        <dbReference type="Proteomes" id="UP000032233"/>
    </source>
</evidence>
<evidence type="ECO:0000256" key="1">
    <source>
        <dbReference type="ARBA" id="ARBA00004496"/>
    </source>
</evidence>
<dbReference type="CDD" id="cd00006">
    <property type="entry name" value="PTS_IIA_man"/>
    <property type="match status" value="1"/>
</dbReference>